<dbReference type="PROSITE" id="PS00198">
    <property type="entry name" value="4FE4S_FER_1"/>
    <property type="match status" value="1"/>
</dbReference>
<dbReference type="InterPro" id="IPR017896">
    <property type="entry name" value="4Fe4S_Fe-S-bd"/>
</dbReference>
<dbReference type="RefSeq" id="WP_243346124.1">
    <property type="nucleotide sequence ID" value="NZ_AP027081.1"/>
</dbReference>
<dbReference type="Proteomes" id="UP001228113">
    <property type="component" value="Chromosome"/>
</dbReference>
<dbReference type="Pfam" id="PF13085">
    <property type="entry name" value="Fer2_3"/>
    <property type="match status" value="1"/>
</dbReference>
<dbReference type="KEGG" id="msea:METESE_19320"/>
<dbReference type="PANTHER" id="PTHR11921:SF41">
    <property type="entry name" value="SUCCINATE DEHYDROGENASE"/>
    <property type="match status" value="1"/>
</dbReference>
<evidence type="ECO:0000256" key="2">
    <source>
        <dbReference type="ARBA" id="ARBA00009433"/>
    </source>
</evidence>
<dbReference type="GO" id="GO:0022904">
    <property type="term" value="P:respiratory electron transport chain"/>
    <property type="evidence" value="ECO:0007669"/>
    <property type="project" value="TreeGrafter"/>
</dbReference>
<dbReference type="Gene3D" id="1.10.1060.10">
    <property type="entry name" value="Alpha-helical ferredoxin"/>
    <property type="match status" value="1"/>
</dbReference>
<dbReference type="PROSITE" id="PS00197">
    <property type="entry name" value="2FE2S_FER_1"/>
    <property type="match status" value="1"/>
</dbReference>
<comment type="cofactor">
    <cofactor evidence="6">
        <name>[2Fe-2S] cluster</name>
        <dbReference type="ChEBI" id="CHEBI:190135"/>
    </cofactor>
</comment>
<dbReference type="GO" id="GO:0046872">
    <property type="term" value="F:metal ion binding"/>
    <property type="evidence" value="ECO:0007669"/>
    <property type="project" value="UniProtKB-KW"/>
</dbReference>
<evidence type="ECO:0000256" key="1">
    <source>
        <dbReference type="ARBA" id="ARBA00001927"/>
    </source>
</evidence>
<accession>A0AA48GSQ7</accession>
<dbReference type="SUPFAM" id="SSF46548">
    <property type="entry name" value="alpha-helical ferredoxin"/>
    <property type="match status" value="1"/>
</dbReference>
<dbReference type="PROSITE" id="PS51085">
    <property type="entry name" value="2FE2S_FER_2"/>
    <property type="match status" value="1"/>
</dbReference>
<dbReference type="GO" id="GO:0051537">
    <property type="term" value="F:2 iron, 2 sulfur cluster binding"/>
    <property type="evidence" value="ECO:0007669"/>
    <property type="project" value="InterPro"/>
</dbReference>
<dbReference type="InterPro" id="IPR009051">
    <property type="entry name" value="Helical_ferredxn"/>
</dbReference>
<evidence type="ECO:0000259" key="7">
    <source>
        <dbReference type="PROSITE" id="PS51085"/>
    </source>
</evidence>
<dbReference type="SUPFAM" id="SSF54292">
    <property type="entry name" value="2Fe-2S ferredoxin-like"/>
    <property type="match status" value="1"/>
</dbReference>
<dbReference type="Pfam" id="PF13183">
    <property type="entry name" value="Fer4_8"/>
    <property type="match status" value="1"/>
</dbReference>
<evidence type="ECO:0000313" key="10">
    <source>
        <dbReference type="Proteomes" id="UP001228113"/>
    </source>
</evidence>
<dbReference type="GO" id="GO:0009055">
    <property type="term" value="F:electron transfer activity"/>
    <property type="evidence" value="ECO:0007669"/>
    <property type="project" value="InterPro"/>
</dbReference>
<dbReference type="GO" id="GO:0009060">
    <property type="term" value="P:aerobic respiration"/>
    <property type="evidence" value="ECO:0007669"/>
    <property type="project" value="TreeGrafter"/>
</dbReference>
<dbReference type="Gene3D" id="3.10.20.30">
    <property type="match status" value="1"/>
</dbReference>
<keyword evidence="5" id="KW-0411">Iron-sulfur</keyword>
<dbReference type="InterPro" id="IPR036010">
    <property type="entry name" value="2Fe-2S_ferredoxin-like_sf"/>
</dbReference>
<comment type="similarity">
    <text evidence="2">Belongs to the succinate dehydrogenase/fumarate reductase iron-sulfur protein family.</text>
</comment>
<evidence type="ECO:0000256" key="6">
    <source>
        <dbReference type="ARBA" id="ARBA00034078"/>
    </source>
</evidence>
<proteinExistence type="inferred from homology"/>
<dbReference type="PANTHER" id="PTHR11921">
    <property type="entry name" value="SUCCINATE DEHYDROGENASE IRON-SULFUR PROTEIN"/>
    <property type="match status" value="1"/>
</dbReference>
<evidence type="ECO:0000313" key="9">
    <source>
        <dbReference type="EMBL" id="BDU76974.1"/>
    </source>
</evidence>
<keyword evidence="10" id="KW-1185">Reference proteome</keyword>
<keyword evidence="3" id="KW-0479">Metal-binding</keyword>
<comment type="cofactor">
    <cofactor evidence="1">
        <name>[3Fe-4S] cluster</name>
        <dbReference type="ChEBI" id="CHEBI:21137"/>
    </cofactor>
</comment>
<dbReference type="EMBL" id="AP027081">
    <property type="protein sequence ID" value="BDU76974.1"/>
    <property type="molecule type" value="Genomic_DNA"/>
</dbReference>
<dbReference type="PROSITE" id="PS51379">
    <property type="entry name" value="4FE4S_FER_2"/>
    <property type="match status" value="1"/>
</dbReference>
<feature type="domain" description="2Fe-2S ferredoxin-type" evidence="7">
    <location>
        <begin position="22"/>
        <end position="107"/>
    </location>
</feature>
<gene>
    <name evidence="9" type="ORF">METESE_19320</name>
</gene>
<sequence length="260" mass="28065">MEKHINVKLHVWRQANRQAQGRFVTYDAPNVSTEMSFLEMLDVVNEGLIKKGEDPIVIDHDCREGICGACNLVINGRPHGPKERTTTCQLHMRSFEDGQEITIEPIRAEAFPVLKDLMVDRSALDRIIAAGGFISAPTGCACDANATPVEKQKADLAFDAAACIGCGACVAACPNASAMLFTAAKISHLALLPQGQPERMNRARAMVAQMDKEGFGTCTNHGECEAACPKGITLDTIARMNRDFIKASITYRPEGAAGGF</sequence>
<name>A0AA48GSQ7_9BACT</name>
<reference evidence="9" key="1">
    <citation type="journal article" date="2023" name="Int. J. Syst. Evol. Microbiol.">
        <title>Mesoterricola silvestris gen. nov., sp. nov., Mesoterricola sediminis sp. nov., Geothrix oryzae sp. nov., Geothrix edaphica sp. nov., Geothrix rubra sp. nov., and Geothrix limicola sp. nov., six novel members of Acidobacteriota isolated from soils.</title>
        <authorList>
            <person name="Itoh H."/>
            <person name="Sugisawa Y."/>
            <person name="Mise K."/>
            <person name="Xu Z."/>
            <person name="Kuniyasu M."/>
            <person name="Ushijima N."/>
            <person name="Kawano K."/>
            <person name="Kobayashi E."/>
            <person name="Shiratori Y."/>
            <person name="Masuda Y."/>
            <person name="Senoo K."/>
        </authorList>
    </citation>
    <scope>NUCLEOTIDE SEQUENCE</scope>
    <source>
        <strain evidence="9">W786</strain>
    </source>
</reference>
<dbReference type="InterPro" id="IPR012675">
    <property type="entry name" value="Beta-grasp_dom_sf"/>
</dbReference>
<evidence type="ECO:0000256" key="4">
    <source>
        <dbReference type="ARBA" id="ARBA00023004"/>
    </source>
</evidence>
<dbReference type="InterPro" id="IPR025192">
    <property type="entry name" value="Succ_DH/fum_Rdtase_N"/>
</dbReference>
<dbReference type="InterPro" id="IPR017900">
    <property type="entry name" value="4Fe4S_Fe_S_CS"/>
</dbReference>
<dbReference type="InterPro" id="IPR006058">
    <property type="entry name" value="2Fe2S_fd_BS"/>
</dbReference>
<feature type="domain" description="4Fe-4S ferredoxin-type" evidence="8">
    <location>
        <begin position="154"/>
        <end position="184"/>
    </location>
</feature>
<dbReference type="NCBIfam" id="NF005746">
    <property type="entry name" value="PRK07570.1"/>
    <property type="match status" value="1"/>
</dbReference>
<dbReference type="InterPro" id="IPR050573">
    <property type="entry name" value="SDH/FRD_Iron-Sulfur"/>
</dbReference>
<protein>
    <submittedName>
        <fullName evidence="9">Succinate dehydrogenase</fullName>
    </submittedName>
</protein>
<organism evidence="9 10">
    <name type="scientific">Mesoterricola sediminis</name>
    <dbReference type="NCBI Taxonomy" id="2927980"/>
    <lineage>
        <taxon>Bacteria</taxon>
        <taxon>Pseudomonadati</taxon>
        <taxon>Acidobacteriota</taxon>
        <taxon>Holophagae</taxon>
        <taxon>Holophagales</taxon>
        <taxon>Holophagaceae</taxon>
        <taxon>Mesoterricola</taxon>
    </lineage>
</organism>
<dbReference type="InterPro" id="IPR001041">
    <property type="entry name" value="2Fe-2S_ferredoxin-type"/>
</dbReference>
<keyword evidence="4" id="KW-0408">Iron</keyword>
<evidence type="ECO:0000256" key="5">
    <source>
        <dbReference type="ARBA" id="ARBA00023014"/>
    </source>
</evidence>
<evidence type="ECO:0000256" key="3">
    <source>
        <dbReference type="ARBA" id="ARBA00022723"/>
    </source>
</evidence>
<evidence type="ECO:0000259" key="8">
    <source>
        <dbReference type="PROSITE" id="PS51379"/>
    </source>
</evidence>
<dbReference type="AlphaFoldDB" id="A0AA48GSQ7"/>